<dbReference type="InterPro" id="IPR036388">
    <property type="entry name" value="WH-like_DNA-bd_sf"/>
</dbReference>
<dbReference type="EMBL" id="KE161872">
    <property type="protein sequence ID" value="EPQ05786.1"/>
    <property type="molecule type" value="Genomic_DNA"/>
</dbReference>
<dbReference type="GO" id="GO:0005634">
    <property type="term" value="C:nucleus"/>
    <property type="evidence" value="ECO:0007669"/>
    <property type="project" value="UniProtKB-SubCell"/>
</dbReference>
<evidence type="ECO:0000256" key="3">
    <source>
        <dbReference type="RuleBase" id="RU003894"/>
    </source>
</evidence>
<feature type="domain" description="H15" evidence="5">
    <location>
        <begin position="40"/>
        <end position="113"/>
    </location>
</feature>
<dbReference type="KEGG" id="myb:102260385"/>
<keyword evidence="2 3" id="KW-0238">DNA-binding</keyword>
<evidence type="ECO:0000313" key="7">
    <source>
        <dbReference type="Proteomes" id="UP000052978"/>
    </source>
</evidence>
<dbReference type="CDD" id="cd00073">
    <property type="entry name" value="H15"/>
    <property type="match status" value="1"/>
</dbReference>
<dbReference type="GO" id="GO:0030527">
    <property type="term" value="F:structural constituent of chromatin"/>
    <property type="evidence" value="ECO:0007669"/>
    <property type="project" value="InterPro"/>
</dbReference>
<keyword evidence="3" id="KW-0539">Nucleus</keyword>
<keyword evidence="1" id="KW-0164">Citrullination</keyword>
<comment type="subcellular location">
    <subcellularLocation>
        <location evidence="3">Nucleus</location>
    </subcellularLocation>
</comment>
<dbReference type="GO" id="GO:0003677">
    <property type="term" value="F:DNA binding"/>
    <property type="evidence" value="ECO:0007669"/>
    <property type="project" value="UniProtKB-KW"/>
</dbReference>
<evidence type="ECO:0000256" key="1">
    <source>
        <dbReference type="ARBA" id="ARBA00022934"/>
    </source>
</evidence>
<dbReference type="eggNOG" id="KOG4012">
    <property type="taxonomic scope" value="Eukaryota"/>
</dbReference>
<gene>
    <name evidence="6" type="ORF">D623_10002220</name>
</gene>
<dbReference type="Proteomes" id="UP000052978">
    <property type="component" value="Unassembled WGS sequence"/>
</dbReference>
<dbReference type="Pfam" id="PF00538">
    <property type="entry name" value="Linker_histone"/>
    <property type="match status" value="1"/>
</dbReference>
<evidence type="ECO:0000259" key="5">
    <source>
        <dbReference type="PROSITE" id="PS51504"/>
    </source>
</evidence>
<dbReference type="GO" id="GO:0006334">
    <property type="term" value="P:nucleosome assembly"/>
    <property type="evidence" value="ECO:0007669"/>
    <property type="project" value="InterPro"/>
</dbReference>
<protein>
    <submittedName>
        <fullName evidence="6">Histone H1t</fullName>
    </submittedName>
</protein>
<evidence type="ECO:0000313" key="6">
    <source>
        <dbReference type="EMBL" id="EPQ05786.1"/>
    </source>
</evidence>
<dbReference type="InterPro" id="IPR036390">
    <property type="entry name" value="WH_DNA-bd_sf"/>
</dbReference>
<evidence type="ECO:0000256" key="2">
    <source>
        <dbReference type="ARBA" id="ARBA00023125"/>
    </source>
</evidence>
<dbReference type="InterPro" id="IPR005818">
    <property type="entry name" value="Histone_H1/H5_H15"/>
</dbReference>
<name>S7MNI1_MYOBR</name>
<accession>S7MNI1</accession>
<sequence length="212" mass="22020">MSETAPVDPAEPGPAFMAKPNIKKRGKKQVGLAGVNRKTPSPSVSKVITEALSLSQERAGMSLAALKKALAAAGYDVDKNNSRIKLVLKSLVSKGTLVQTKGTGASGSFRLSKKAAPELVKVKKAASAKGKKLVLSRESKSPKSSSASKRAQKPRASASPKAARGVRKAAGPKGRPPRKSPAKAKAKADKPTAGRPKATQQKTKPRKGASKK</sequence>
<dbReference type="PROSITE" id="PS51504">
    <property type="entry name" value="H15"/>
    <property type="match status" value="1"/>
</dbReference>
<proteinExistence type="inferred from homology"/>
<dbReference type="GO" id="GO:0000786">
    <property type="term" value="C:nucleosome"/>
    <property type="evidence" value="ECO:0007669"/>
    <property type="project" value="InterPro"/>
</dbReference>
<feature type="compositionally biased region" description="Low complexity" evidence="4">
    <location>
        <begin position="142"/>
        <end position="159"/>
    </location>
</feature>
<dbReference type="PRINTS" id="PR00624">
    <property type="entry name" value="HISTONEH5"/>
</dbReference>
<dbReference type="SUPFAM" id="SSF46785">
    <property type="entry name" value="Winged helix' DNA-binding domain"/>
    <property type="match status" value="1"/>
</dbReference>
<reference evidence="6 7" key="1">
    <citation type="journal article" date="2013" name="Nat. Commun.">
        <title>Genome analysis reveals insights into physiology and longevity of the Brandt's bat Myotis brandtii.</title>
        <authorList>
            <person name="Seim I."/>
            <person name="Fang X."/>
            <person name="Xiong Z."/>
            <person name="Lobanov A.V."/>
            <person name="Huang Z."/>
            <person name="Ma S."/>
            <person name="Feng Y."/>
            <person name="Turanov A.A."/>
            <person name="Zhu Y."/>
            <person name="Lenz T.L."/>
            <person name="Gerashchenko M.V."/>
            <person name="Fan D."/>
            <person name="Hee Yim S."/>
            <person name="Yao X."/>
            <person name="Jordan D."/>
            <person name="Xiong Y."/>
            <person name="Ma Y."/>
            <person name="Lyapunov A.N."/>
            <person name="Chen G."/>
            <person name="Kulakova O.I."/>
            <person name="Sun Y."/>
            <person name="Lee S.G."/>
            <person name="Bronson R.T."/>
            <person name="Moskalev A.A."/>
            <person name="Sunyaev S.R."/>
            <person name="Zhang G."/>
            <person name="Krogh A."/>
            <person name="Wang J."/>
            <person name="Gladyshev V.N."/>
        </authorList>
    </citation>
    <scope>NUCLEOTIDE SEQUENCE [LARGE SCALE GENOMIC DNA]</scope>
</reference>
<dbReference type="InterPro" id="IPR005819">
    <property type="entry name" value="H1/H5"/>
</dbReference>
<dbReference type="FunFam" id="1.10.10.10:FF:000075">
    <property type="entry name" value="Histone H1 like"/>
    <property type="match status" value="1"/>
</dbReference>
<organism evidence="6 7">
    <name type="scientific">Myotis brandtii</name>
    <name type="common">Brandt's bat</name>
    <dbReference type="NCBI Taxonomy" id="109478"/>
    <lineage>
        <taxon>Eukaryota</taxon>
        <taxon>Metazoa</taxon>
        <taxon>Chordata</taxon>
        <taxon>Craniata</taxon>
        <taxon>Vertebrata</taxon>
        <taxon>Euteleostomi</taxon>
        <taxon>Mammalia</taxon>
        <taxon>Eutheria</taxon>
        <taxon>Laurasiatheria</taxon>
        <taxon>Chiroptera</taxon>
        <taxon>Yangochiroptera</taxon>
        <taxon>Vespertilionidae</taxon>
        <taxon>Myotis</taxon>
    </lineage>
</organism>
<feature type="compositionally biased region" description="Basic residues" evidence="4">
    <location>
        <begin position="122"/>
        <end position="134"/>
    </location>
</feature>
<comment type="similarity">
    <text evidence="3">Belongs to the histone H1/H5 family.</text>
</comment>
<dbReference type="SMART" id="SM00526">
    <property type="entry name" value="H15"/>
    <property type="match status" value="1"/>
</dbReference>
<evidence type="ECO:0000256" key="4">
    <source>
        <dbReference type="SAM" id="MobiDB-lite"/>
    </source>
</evidence>
<feature type="compositionally biased region" description="Basic residues" evidence="4">
    <location>
        <begin position="175"/>
        <end position="185"/>
    </location>
</feature>
<keyword evidence="7" id="KW-1185">Reference proteome</keyword>
<feature type="region of interest" description="Disordered" evidence="4">
    <location>
        <begin position="1"/>
        <end position="42"/>
    </location>
</feature>
<dbReference type="AlphaFoldDB" id="S7MNI1"/>
<feature type="region of interest" description="Disordered" evidence="4">
    <location>
        <begin position="99"/>
        <end position="212"/>
    </location>
</feature>
<keyword evidence="3" id="KW-0158">Chromosome</keyword>
<dbReference type="OrthoDB" id="9634976at2759"/>
<dbReference type="Gene3D" id="1.10.10.10">
    <property type="entry name" value="Winged helix-like DNA-binding domain superfamily/Winged helix DNA-binding domain"/>
    <property type="match status" value="1"/>
</dbReference>
<feature type="compositionally biased region" description="Basic residues" evidence="4">
    <location>
        <begin position="203"/>
        <end position="212"/>
    </location>
</feature>